<organism evidence="9 12">
    <name type="scientific">Marinomonas gallaica</name>
    <dbReference type="NCBI Taxonomy" id="1806667"/>
    <lineage>
        <taxon>Bacteria</taxon>
        <taxon>Pseudomonadati</taxon>
        <taxon>Pseudomonadota</taxon>
        <taxon>Gammaproteobacteria</taxon>
        <taxon>Oceanospirillales</taxon>
        <taxon>Oceanospirillaceae</taxon>
        <taxon>Marinomonas</taxon>
    </lineage>
</organism>
<evidence type="ECO:0000256" key="8">
    <source>
        <dbReference type="PIRNR" id="PIRNR004553"/>
    </source>
</evidence>
<evidence type="ECO:0000256" key="7">
    <source>
        <dbReference type="ARBA" id="ARBA00048326"/>
    </source>
</evidence>
<dbReference type="EMBL" id="FLRB01000016">
    <property type="protein sequence ID" value="SBT22266.1"/>
    <property type="molecule type" value="Genomic_DNA"/>
</dbReference>
<dbReference type="AlphaFoldDB" id="A0A1C3JQH0"/>
<name>A0A1C3JQH0_9GAMM</name>
<dbReference type="InterPro" id="IPR004398">
    <property type="entry name" value="RNA_MeTrfase_RsmD"/>
</dbReference>
<dbReference type="CDD" id="cd02440">
    <property type="entry name" value="AdoMet_MTases"/>
    <property type="match status" value="1"/>
</dbReference>
<reference evidence="9 12" key="2">
    <citation type="submission" date="2016-06" db="EMBL/GenBank/DDBJ databases">
        <authorList>
            <person name="Kjaerup R.B."/>
            <person name="Dalgaard T.S."/>
            <person name="Juul-Madsen H.R."/>
        </authorList>
    </citation>
    <scope>NUCLEOTIDE SEQUENCE [LARGE SCALE GENOMIC DNA]</scope>
    <source>
        <strain evidence="9 12">CECT 5115</strain>
    </source>
</reference>
<proteinExistence type="inferred from homology"/>
<dbReference type="SUPFAM" id="SSF53335">
    <property type="entry name" value="S-adenosyl-L-methionine-dependent methyltransferases"/>
    <property type="match status" value="1"/>
</dbReference>
<comment type="similarity">
    <text evidence="2 8">Belongs to the methyltransferase superfamily. RsmD family.</text>
</comment>
<dbReference type="Proteomes" id="UP000092871">
    <property type="component" value="Unassembled WGS sequence"/>
</dbReference>
<dbReference type="PANTHER" id="PTHR43542:SF1">
    <property type="entry name" value="METHYLTRANSFERASE"/>
    <property type="match status" value="1"/>
</dbReference>
<evidence type="ECO:0000256" key="4">
    <source>
        <dbReference type="ARBA" id="ARBA00013682"/>
    </source>
</evidence>
<evidence type="ECO:0000256" key="3">
    <source>
        <dbReference type="ARBA" id="ARBA00012141"/>
    </source>
</evidence>
<dbReference type="NCBIfam" id="TIGR00095">
    <property type="entry name" value="16S rRNA (guanine(966)-N(2))-methyltransferase RsmD"/>
    <property type="match status" value="1"/>
</dbReference>
<sequence length="194" mass="21668">MRKPTKANNAKGQSKLRIIGGDWRSRQLPILDLDGLRPTTDRVRETVFNWLNFDIPGASCLDLFAGSGALGLEALSRGAKECTFVELNRAVAQQITHNLTTLKASNGSVINSDAMAYLNTPPTAFDIIFLDPPFRKGLLEKIIPMISEGWLKPNGYIYIEKESESDLSCLPNHWQLEKEKRAGQLTYSLYKVIT</sequence>
<reference evidence="10 11" key="1">
    <citation type="submission" date="2016-06" db="EMBL/GenBank/DDBJ databases">
        <authorList>
            <person name="Rodrigo-Torres L."/>
            <person name="Arahal D.R."/>
        </authorList>
    </citation>
    <scope>NUCLEOTIDE SEQUENCE [LARGE SCALE GENOMIC DNA]</scope>
    <source>
        <strain evidence="10 11">CECT 5116</strain>
    </source>
</reference>
<keyword evidence="8" id="KW-0949">S-adenosyl-L-methionine</keyword>
<gene>
    <name evidence="9" type="primary">rsmD</name>
    <name evidence="9" type="ORF">MGA5115_01400</name>
    <name evidence="10" type="ORF">MGA5116_02881</name>
</gene>
<dbReference type="Proteomes" id="UP000092840">
    <property type="component" value="Unassembled WGS sequence"/>
</dbReference>
<evidence type="ECO:0000256" key="5">
    <source>
        <dbReference type="ARBA" id="ARBA00022603"/>
    </source>
</evidence>
<evidence type="ECO:0000313" key="12">
    <source>
        <dbReference type="Proteomes" id="UP000092871"/>
    </source>
</evidence>
<keyword evidence="6 8" id="KW-0808">Transferase</keyword>
<dbReference type="EMBL" id="FLRA01000010">
    <property type="protein sequence ID" value="SBT17290.1"/>
    <property type="molecule type" value="Genomic_DNA"/>
</dbReference>
<evidence type="ECO:0000256" key="1">
    <source>
        <dbReference type="ARBA" id="ARBA00002649"/>
    </source>
</evidence>
<keyword evidence="5 8" id="KW-0489">Methyltransferase</keyword>
<dbReference type="PROSITE" id="PS00092">
    <property type="entry name" value="N6_MTASE"/>
    <property type="match status" value="1"/>
</dbReference>
<dbReference type="Pfam" id="PF03602">
    <property type="entry name" value="Cons_hypoth95"/>
    <property type="match status" value="1"/>
</dbReference>
<dbReference type="GO" id="GO:0003676">
    <property type="term" value="F:nucleic acid binding"/>
    <property type="evidence" value="ECO:0007669"/>
    <property type="project" value="InterPro"/>
</dbReference>
<evidence type="ECO:0000256" key="6">
    <source>
        <dbReference type="ARBA" id="ARBA00022679"/>
    </source>
</evidence>
<dbReference type="RefSeq" id="WP_067033945.1">
    <property type="nucleotide sequence ID" value="NZ_FLRA01000010.1"/>
</dbReference>
<accession>A0A1C3JQH0</accession>
<dbReference type="PIRSF" id="PIRSF004553">
    <property type="entry name" value="CHP00095"/>
    <property type="match status" value="1"/>
</dbReference>
<dbReference type="Gene3D" id="3.40.50.150">
    <property type="entry name" value="Vaccinia Virus protein VP39"/>
    <property type="match status" value="1"/>
</dbReference>
<dbReference type="InterPro" id="IPR002052">
    <property type="entry name" value="DNA_methylase_N6_adenine_CS"/>
</dbReference>
<protein>
    <recommendedName>
        <fullName evidence="4 8">Ribosomal RNA small subunit methyltransferase D</fullName>
        <ecNumber evidence="3 8">2.1.1.171</ecNumber>
    </recommendedName>
</protein>
<comment type="catalytic activity">
    <reaction evidence="7 8">
        <text>guanosine(966) in 16S rRNA + S-adenosyl-L-methionine = N(2)-methylguanosine(966) in 16S rRNA + S-adenosyl-L-homocysteine + H(+)</text>
        <dbReference type="Rhea" id="RHEA:23548"/>
        <dbReference type="Rhea" id="RHEA-COMP:10211"/>
        <dbReference type="Rhea" id="RHEA-COMP:10212"/>
        <dbReference type="ChEBI" id="CHEBI:15378"/>
        <dbReference type="ChEBI" id="CHEBI:57856"/>
        <dbReference type="ChEBI" id="CHEBI:59789"/>
        <dbReference type="ChEBI" id="CHEBI:74269"/>
        <dbReference type="ChEBI" id="CHEBI:74481"/>
        <dbReference type="EC" id="2.1.1.171"/>
    </reaction>
</comment>
<keyword evidence="11" id="KW-1185">Reference proteome</keyword>
<dbReference type="OrthoDB" id="9803017at2"/>
<dbReference type="GO" id="GO:0052913">
    <property type="term" value="F:16S rRNA (guanine(966)-N(2))-methyltransferase activity"/>
    <property type="evidence" value="ECO:0007669"/>
    <property type="project" value="UniProtKB-EC"/>
</dbReference>
<dbReference type="EC" id="2.1.1.171" evidence="3 8"/>
<dbReference type="PANTHER" id="PTHR43542">
    <property type="entry name" value="METHYLTRANSFERASE"/>
    <property type="match status" value="1"/>
</dbReference>
<evidence type="ECO:0000313" key="11">
    <source>
        <dbReference type="Proteomes" id="UP000092840"/>
    </source>
</evidence>
<keyword evidence="8" id="KW-0698">rRNA processing</keyword>
<comment type="function">
    <text evidence="1 8">Specifically methylates the guanine in position 966 of 16S rRNA in the assembled 30S particle.</text>
</comment>
<dbReference type="InterPro" id="IPR029063">
    <property type="entry name" value="SAM-dependent_MTases_sf"/>
</dbReference>
<evidence type="ECO:0000256" key="2">
    <source>
        <dbReference type="ARBA" id="ARBA00005269"/>
    </source>
</evidence>
<evidence type="ECO:0000313" key="9">
    <source>
        <dbReference type="EMBL" id="SBT17290.1"/>
    </source>
</evidence>
<evidence type="ECO:0000313" key="10">
    <source>
        <dbReference type="EMBL" id="SBT22266.1"/>
    </source>
</evidence>